<dbReference type="Pfam" id="PF19269">
    <property type="entry name" value="Anticodon_2"/>
    <property type="match status" value="1"/>
</dbReference>
<comment type="catalytic activity">
    <reaction evidence="7">
        <text>tRNA(Glu) + L-glutamate + ATP = L-glutamyl-tRNA(Glu) + AMP + diphosphate</text>
        <dbReference type="Rhea" id="RHEA:23540"/>
        <dbReference type="Rhea" id="RHEA-COMP:9663"/>
        <dbReference type="Rhea" id="RHEA-COMP:9680"/>
        <dbReference type="ChEBI" id="CHEBI:29985"/>
        <dbReference type="ChEBI" id="CHEBI:30616"/>
        <dbReference type="ChEBI" id="CHEBI:33019"/>
        <dbReference type="ChEBI" id="CHEBI:78442"/>
        <dbReference type="ChEBI" id="CHEBI:78520"/>
        <dbReference type="ChEBI" id="CHEBI:456215"/>
        <dbReference type="EC" id="6.1.1.17"/>
    </reaction>
</comment>
<dbReference type="GO" id="GO:0005524">
    <property type="term" value="F:ATP binding"/>
    <property type="evidence" value="ECO:0007669"/>
    <property type="project" value="UniProtKB-UniRule"/>
</dbReference>
<dbReference type="InterPro" id="IPR014729">
    <property type="entry name" value="Rossmann-like_a/b/a_fold"/>
</dbReference>
<evidence type="ECO:0000313" key="11">
    <source>
        <dbReference type="Proteomes" id="UP000469440"/>
    </source>
</evidence>
<keyword evidence="5 7" id="KW-0648">Protein biosynthesis</keyword>
<feature type="binding site" evidence="7">
    <location>
        <position position="257"/>
    </location>
    <ligand>
        <name>ATP</name>
        <dbReference type="ChEBI" id="CHEBI:30616"/>
    </ligand>
</feature>
<organism evidence="10 11">
    <name type="scientific">Caproicibacter fermentans</name>
    <dbReference type="NCBI Taxonomy" id="2576756"/>
    <lineage>
        <taxon>Bacteria</taxon>
        <taxon>Bacillati</taxon>
        <taxon>Bacillota</taxon>
        <taxon>Clostridia</taxon>
        <taxon>Eubacteriales</taxon>
        <taxon>Acutalibacteraceae</taxon>
        <taxon>Caproicibacter</taxon>
    </lineage>
</organism>
<dbReference type="InterPro" id="IPR020751">
    <property type="entry name" value="aa-tRNA-synth_I_codon-bd_sub2"/>
</dbReference>
<evidence type="ECO:0000256" key="7">
    <source>
        <dbReference type="HAMAP-Rule" id="MF_00022"/>
    </source>
</evidence>
<dbReference type="PRINTS" id="PR00987">
    <property type="entry name" value="TRNASYNTHGLU"/>
</dbReference>
<dbReference type="InterPro" id="IPR000924">
    <property type="entry name" value="Glu/Gln-tRNA-synth"/>
</dbReference>
<dbReference type="GO" id="GO:0008270">
    <property type="term" value="F:zinc ion binding"/>
    <property type="evidence" value="ECO:0007669"/>
    <property type="project" value="InterPro"/>
</dbReference>
<evidence type="ECO:0000256" key="2">
    <source>
        <dbReference type="ARBA" id="ARBA00022598"/>
    </source>
</evidence>
<dbReference type="CDD" id="cd00808">
    <property type="entry name" value="GluRS_core"/>
    <property type="match status" value="1"/>
</dbReference>
<dbReference type="Proteomes" id="UP000469440">
    <property type="component" value="Unassembled WGS sequence"/>
</dbReference>
<accession>A0A6N8HUV2</accession>
<keyword evidence="3 7" id="KW-0547">Nucleotide-binding</keyword>
<dbReference type="Pfam" id="PF00749">
    <property type="entry name" value="tRNA-synt_1c"/>
    <property type="match status" value="1"/>
</dbReference>
<evidence type="ECO:0000256" key="3">
    <source>
        <dbReference type="ARBA" id="ARBA00022741"/>
    </source>
</evidence>
<dbReference type="EMBL" id="VWXL01000003">
    <property type="protein sequence ID" value="MVB09418.1"/>
    <property type="molecule type" value="Genomic_DNA"/>
</dbReference>
<evidence type="ECO:0000259" key="9">
    <source>
        <dbReference type="Pfam" id="PF19269"/>
    </source>
</evidence>
<comment type="subcellular location">
    <subcellularLocation>
        <location evidence="7">Cytoplasm</location>
    </subcellularLocation>
</comment>
<keyword evidence="7" id="KW-0963">Cytoplasm</keyword>
<evidence type="ECO:0000256" key="4">
    <source>
        <dbReference type="ARBA" id="ARBA00022840"/>
    </source>
</evidence>
<dbReference type="GO" id="GO:0004818">
    <property type="term" value="F:glutamate-tRNA ligase activity"/>
    <property type="evidence" value="ECO:0007669"/>
    <property type="project" value="UniProtKB-UniRule"/>
</dbReference>
<evidence type="ECO:0000256" key="5">
    <source>
        <dbReference type="ARBA" id="ARBA00022917"/>
    </source>
</evidence>
<dbReference type="InterPro" id="IPR049940">
    <property type="entry name" value="GluQ/Sye"/>
</dbReference>
<protein>
    <recommendedName>
        <fullName evidence="7">Glutamate--tRNA ligase</fullName>
        <ecNumber evidence="7">6.1.1.17</ecNumber>
    </recommendedName>
    <alternativeName>
        <fullName evidence="7">Glutamyl-tRNA synthetase</fullName>
        <shortName evidence="7">GluRS</shortName>
    </alternativeName>
</protein>
<dbReference type="OrthoDB" id="9807503at2"/>
<dbReference type="InterPro" id="IPR001412">
    <property type="entry name" value="aa-tRNA-synth_I_CS"/>
</dbReference>
<comment type="similarity">
    <text evidence="1 7">Belongs to the class-I aminoacyl-tRNA synthetase family. Glutamate--tRNA ligase type 1 subfamily.</text>
</comment>
<comment type="function">
    <text evidence="7">Catalyzes the attachment of glutamate to tRNA(Glu) in a two-step reaction: glutamate is first activated by ATP to form Glu-AMP and then transferred to the acceptor end of tRNA(Glu).</text>
</comment>
<evidence type="ECO:0000259" key="8">
    <source>
        <dbReference type="Pfam" id="PF00749"/>
    </source>
</evidence>
<reference evidence="10 11" key="1">
    <citation type="submission" date="2019-09" db="EMBL/GenBank/DDBJ databases">
        <title>Genome sequence of Clostridium sp. EA1.</title>
        <authorList>
            <person name="Poehlein A."/>
            <person name="Bengelsdorf F.R."/>
            <person name="Daniel R."/>
        </authorList>
    </citation>
    <scope>NUCLEOTIDE SEQUENCE [LARGE SCALE GENOMIC DNA]</scope>
    <source>
        <strain evidence="10 11">EA1</strain>
    </source>
</reference>
<dbReference type="PANTHER" id="PTHR43311:SF2">
    <property type="entry name" value="GLUTAMATE--TRNA LIGASE, MITOCHONDRIAL-RELATED"/>
    <property type="match status" value="1"/>
</dbReference>
<dbReference type="EC" id="6.1.1.17" evidence="7"/>
<comment type="caution">
    <text evidence="7">Lacks conserved residue(s) required for the propagation of feature annotation.</text>
</comment>
<dbReference type="PROSITE" id="PS00178">
    <property type="entry name" value="AA_TRNA_LIGASE_I"/>
    <property type="match status" value="1"/>
</dbReference>
<keyword evidence="6 7" id="KW-0030">Aminoacyl-tRNA synthetase</keyword>
<dbReference type="InterPro" id="IPR004527">
    <property type="entry name" value="Glu-tRNA-ligase_bac/mito"/>
</dbReference>
<dbReference type="Gene3D" id="3.40.50.620">
    <property type="entry name" value="HUPs"/>
    <property type="match status" value="1"/>
</dbReference>
<dbReference type="InterPro" id="IPR045462">
    <property type="entry name" value="aa-tRNA-synth_I_cd-bd"/>
</dbReference>
<evidence type="ECO:0000256" key="6">
    <source>
        <dbReference type="ARBA" id="ARBA00023146"/>
    </source>
</evidence>
<proteinExistence type="inferred from homology"/>
<dbReference type="GO" id="GO:0006424">
    <property type="term" value="P:glutamyl-tRNA aminoacylation"/>
    <property type="evidence" value="ECO:0007669"/>
    <property type="project" value="UniProtKB-UniRule"/>
</dbReference>
<evidence type="ECO:0000313" key="10">
    <source>
        <dbReference type="EMBL" id="MVB09418.1"/>
    </source>
</evidence>
<dbReference type="PANTHER" id="PTHR43311">
    <property type="entry name" value="GLUTAMATE--TRNA LIGASE"/>
    <property type="match status" value="1"/>
</dbReference>
<gene>
    <name evidence="7 10" type="primary">gltX</name>
    <name evidence="10" type="ORF">CAFE_00740</name>
</gene>
<dbReference type="Gene3D" id="1.10.10.350">
    <property type="match status" value="1"/>
</dbReference>
<sequence length="489" mass="55243">MREKVRTRFAPSPTGMMHVGNLRTALFEYLIAKSAGGDFILRIEDTDRERYVEGALDIIYRTLDMVGLKHDEGPDLGGGYGPYVQSERKDLYRKYAEQLVSEGKAYRCFCTKERLESLHESKEENGGGYDRHCRNLSAEEVGRLLAAGTPYVIRQKMPIEGSTTFDDVVYGPITIENRELEDQILLKSDGYPTYNFANVIDDHLMKITHVVRGSEYLSSTPKYNLLYEAFGWDVPTYVHLPLIMGKNADGSVSKLSKRHGSTGFHDLIEEGYLSRAIVNYIALLGWCPKDNRELFTLEELVENFSIDGISKSPAVFDYDKLLWFNGEIIRAMPREEFLENAMPYFRQLFPQGDYSWDVLAGVLQPRVTKFSDIPGMIGFLKELPDYPVDDYINKKSKTNLENSVAMLKSAIAKLEELGDWTMEPIHDTLMGLAQELGVKNGTLLWPVRIAAAGTKVTPGGAIEILCFLGKEEALRRLNVGLEKLNKESV</sequence>
<feature type="domain" description="Glutamyl/glutaminyl-tRNA synthetase class Ib catalytic" evidence="8">
    <location>
        <begin position="4"/>
        <end position="323"/>
    </location>
</feature>
<name>A0A6N8HUV2_9FIRM</name>
<comment type="subunit">
    <text evidence="7">Monomer.</text>
</comment>
<feature type="short sequence motif" description="'KMSKS' region" evidence="7">
    <location>
        <begin position="254"/>
        <end position="258"/>
    </location>
</feature>
<keyword evidence="11" id="KW-1185">Reference proteome</keyword>
<dbReference type="SUPFAM" id="SSF52374">
    <property type="entry name" value="Nucleotidylyl transferase"/>
    <property type="match status" value="1"/>
</dbReference>
<dbReference type="InterPro" id="IPR033910">
    <property type="entry name" value="GluRS_core"/>
</dbReference>
<dbReference type="InterPro" id="IPR020058">
    <property type="entry name" value="Glu/Gln-tRNA-synth_Ib_cat-dom"/>
</dbReference>
<comment type="caution">
    <text evidence="10">The sequence shown here is derived from an EMBL/GenBank/DDBJ whole genome shotgun (WGS) entry which is preliminary data.</text>
</comment>
<dbReference type="GO" id="GO:0000049">
    <property type="term" value="F:tRNA binding"/>
    <property type="evidence" value="ECO:0007669"/>
    <property type="project" value="InterPro"/>
</dbReference>
<dbReference type="InterPro" id="IPR008925">
    <property type="entry name" value="aa_tRNA-synth_I_cd-bd_sf"/>
</dbReference>
<keyword evidence="2 7" id="KW-0436">Ligase</keyword>
<dbReference type="RefSeq" id="WP_156989464.1">
    <property type="nucleotide sequence ID" value="NZ_VWXL01000003.1"/>
</dbReference>
<dbReference type="HAMAP" id="MF_00022">
    <property type="entry name" value="Glu_tRNA_synth_type1"/>
    <property type="match status" value="1"/>
</dbReference>
<dbReference type="SUPFAM" id="SSF48163">
    <property type="entry name" value="An anticodon-binding domain of class I aminoacyl-tRNA synthetases"/>
    <property type="match status" value="1"/>
</dbReference>
<evidence type="ECO:0000256" key="1">
    <source>
        <dbReference type="ARBA" id="ARBA00007894"/>
    </source>
</evidence>
<dbReference type="GO" id="GO:0005737">
    <property type="term" value="C:cytoplasm"/>
    <property type="evidence" value="ECO:0007669"/>
    <property type="project" value="UniProtKB-SubCell"/>
</dbReference>
<dbReference type="NCBIfam" id="TIGR00464">
    <property type="entry name" value="gltX_bact"/>
    <property type="match status" value="1"/>
</dbReference>
<dbReference type="AlphaFoldDB" id="A0A6N8HUV2"/>
<feature type="domain" description="Aminoacyl-tRNA synthetase class I anticodon-binding" evidence="9">
    <location>
        <begin position="336"/>
        <end position="480"/>
    </location>
</feature>
<feature type="short sequence motif" description="'HIGH' region" evidence="7">
    <location>
        <begin position="11"/>
        <end position="21"/>
    </location>
</feature>
<keyword evidence="4 7" id="KW-0067">ATP-binding</keyword>
<dbReference type="FunFam" id="3.40.50.620:FF:000045">
    <property type="entry name" value="Glutamate--tRNA ligase, mitochondrial"/>
    <property type="match status" value="1"/>
</dbReference>